<dbReference type="AlphaFoldDB" id="A0A091BI28"/>
<evidence type="ECO:0000256" key="1">
    <source>
        <dbReference type="ARBA" id="ARBA00022729"/>
    </source>
</evidence>
<dbReference type="GO" id="GO:0008932">
    <property type="term" value="F:lytic endotransglycosylase activity"/>
    <property type="evidence" value="ECO:0007669"/>
    <property type="project" value="UniProtKB-UniRule"/>
</dbReference>
<keyword evidence="3 4" id="KW-0961">Cell wall biogenesis/degradation</keyword>
<dbReference type="eggNOG" id="COG3087">
    <property type="taxonomic scope" value="Bacteria"/>
</dbReference>
<dbReference type="Pfam" id="PF05036">
    <property type="entry name" value="SPOR"/>
    <property type="match status" value="1"/>
</dbReference>
<dbReference type="InterPro" id="IPR034718">
    <property type="entry name" value="RlpA"/>
</dbReference>
<dbReference type="SUPFAM" id="SSF50685">
    <property type="entry name" value="Barwin-like endoglucanases"/>
    <property type="match status" value="1"/>
</dbReference>
<keyword evidence="1 7" id="KW-0732">Signal</keyword>
<protein>
    <recommendedName>
        <fullName evidence="4">Endolytic peptidoglycan transglycosylase RlpA</fullName>
        <ecNumber evidence="4">4.2.2.-</ecNumber>
    </recommendedName>
</protein>
<keyword evidence="4" id="KW-0472">Membrane</keyword>
<dbReference type="FunFam" id="2.40.40.10:FF:000003">
    <property type="entry name" value="Endolytic peptidoglycan transglycosylase RlpA"/>
    <property type="match status" value="1"/>
</dbReference>
<dbReference type="EMBL" id="AVCH01000191">
    <property type="protein sequence ID" value="KFN43990.1"/>
    <property type="molecule type" value="Genomic_DNA"/>
</dbReference>
<name>A0A091BI28_9GAMM</name>
<dbReference type="RefSeq" id="WP_043804624.1">
    <property type="nucleotide sequence ID" value="NZ_AVCH01000191.1"/>
</dbReference>
<keyword evidence="4" id="KW-1003">Cell membrane</keyword>
<keyword evidence="2 4" id="KW-0456">Lyase</keyword>
<dbReference type="Proteomes" id="UP000029392">
    <property type="component" value="Unassembled WGS sequence"/>
</dbReference>
<evidence type="ECO:0000313" key="9">
    <source>
        <dbReference type="EMBL" id="KFN43990.1"/>
    </source>
</evidence>
<feature type="region of interest" description="Disordered" evidence="6">
    <location>
        <begin position="19"/>
        <end position="48"/>
    </location>
</feature>
<feature type="compositionally biased region" description="Pro residues" evidence="6">
    <location>
        <begin position="238"/>
        <end position="248"/>
    </location>
</feature>
<dbReference type="HAMAP" id="MF_02071">
    <property type="entry name" value="RlpA"/>
    <property type="match status" value="1"/>
</dbReference>
<proteinExistence type="inferred from homology"/>
<comment type="subcellular location">
    <subcellularLocation>
        <location evidence="4">Cell membrane</location>
        <topology evidence="4">Lipid-anchor</topology>
    </subcellularLocation>
</comment>
<dbReference type="GO" id="GO:0042834">
    <property type="term" value="F:peptidoglycan binding"/>
    <property type="evidence" value="ECO:0007669"/>
    <property type="project" value="InterPro"/>
</dbReference>
<reference evidence="9 10" key="1">
    <citation type="submission" date="2013-09" db="EMBL/GenBank/DDBJ databases">
        <title>Genome sequencing of Arenimonas malthae.</title>
        <authorList>
            <person name="Chen F."/>
            <person name="Wang G."/>
        </authorList>
    </citation>
    <scope>NUCLEOTIDE SEQUENCE [LARGE SCALE GENOMIC DNA]</scope>
    <source>
        <strain evidence="9 10">CC-JY-1</strain>
    </source>
</reference>
<gene>
    <name evidence="4" type="primary">rlpA</name>
    <name evidence="9" type="ORF">N790_10810</name>
</gene>
<evidence type="ECO:0000256" key="5">
    <source>
        <dbReference type="RuleBase" id="RU003495"/>
    </source>
</evidence>
<dbReference type="InterPro" id="IPR036680">
    <property type="entry name" value="SPOR-like_sf"/>
</dbReference>
<comment type="caution">
    <text evidence="9">The sequence shown here is derived from an EMBL/GenBank/DDBJ whole genome shotgun (WGS) entry which is preliminary data.</text>
</comment>
<evidence type="ECO:0000256" key="7">
    <source>
        <dbReference type="SAM" id="SignalP"/>
    </source>
</evidence>
<dbReference type="STRING" id="1384054.N790_10810"/>
<dbReference type="GO" id="GO:0071555">
    <property type="term" value="P:cell wall organization"/>
    <property type="evidence" value="ECO:0007669"/>
    <property type="project" value="UniProtKB-KW"/>
</dbReference>
<dbReference type="GO" id="GO:0009279">
    <property type="term" value="C:cell outer membrane"/>
    <property type="evidence" value="ECO:0007669"/>
    <property type="project" value="TreeGrafter"/>
</dbReference>
<keyword evidence="4" id="KW-0564">Palmitate</keyword>
<evidence type="ECO:0000256" key="4">
    <source>
        <dbReference type="HAMAP-Rule" id="MF_02071"/>
    </source>
</evidence>
<sequence length="330" mass="34860">MSRALALLALALLAGCAGKPVKPPAPEAREGVSHRAVAKPRADGDPAATVAATQAACLQVREHRDEDYTPGGLYAPGVSDSAPEHALDLTGLVEPTPRREPPAAYGNRSPYTVLGKSYRVMPSAEGYVERGVASWYGQKFHGRQTSSREIYDMCSFSAAHKTLPLPSYVRVTHLDSGESVVVRVNDRGPFHSGRIIDLSYAAAVKLGLDRTGTARVEVRALTPDGDDAGPVLGAGSAPVPPPRAPAPAPLAAGDGRHVVQVGAYRERDNARRIARQLEDAGIDGVEVEDARVNGDKVWRVRVGPLAAEAAAAVIDRIRGLGLPSPRVFSE</sequence>
<dbReference type="OrthoDB" id="9779128at2"/>
<dbReference type="InterPro" id="IPR036908">
    <property type="entry name" value="RlpA-like_sf"/>
</dbReference>
<comment type="function">
    <text evidence="4">Lytic transglycosylase with a strong preference for naked glycan strands that lack stem peptides.</text>
</comment>
<feature type="chain" id="PRO_5009982772" description="Endolytic peptidoglycan transglycosylase RlpA" evidence="7">
    <location>
        <begin position="20"/>
        <end position="330"/>
    </location>
</feature>
<dbReference type="InterPro" id="IPR007730">
    <property type="entry name" value="SPOR-like_dom"/>
</dbReference>
<dbReference type="EC" id="4.2.2.-" evidence="4"/>
<dbReference type="PANTHER" id="PTHR34183:SF1">
    <property type="entry name" value="ENDOLYTIC PEPTIDOGLYCAN TRANSGLYCOSYLASE RLPA"/>
    <property type="match status" value="1"/>
</dbReference>
<feature type="signal peptide" evidence="7">
    <location>
        <begin position="1"/>
        <end position="19"/>
    </location>
</feature>
<evidence type="ECO:0000313" key="10">
    <source>
        <dbReference type="Proteomes" id="UP000029392"/>
    </source>
</evidence>
<dbReference type="GO" id="GO:0000270">
    <property type="term" value="P:peptidoglycan metabolic process"/>
    <property type="evidence" value="ECO:0007669"/>
    <property type="project" value="UniProtKB-UniRule"/>
</dbReference>
<dbReference type="SUPFAM" id="SSF110997">
    <property type="entry name" value="Sporulation related repeat"/>
    <property type="match status" value="1"/>
</dbReference>
<dbReference type="Pfam" id="PF03330">
    <property type="entry name" value="DPBB_1"/>
    <property type="match status" value="1"/>
</dbReference>
<keyword evidence="10" id="KW-1185">Reference proteome</keyword>
<dbReference type="GO" id="GO:0005886">
    <property type="term" value="C:plasma membrane"/>
    <property type="evidence" value="ECO:0007669"/>
    <property type="project" value="UniProtKB-SubCell"/>
</dbReference>
<feature type="region of interest" description="Disordered" evidence="6">
    <location>
        <begin position="223"/>
        <end position="252"/>
    </location>
</feature>
<evidence type="ECO:0000256" key="3">
    <source>
        <dbReference type="ARBA" id="ARBA00023316"/>
    </source>
</evidence>
<dbReference type="eggNOG" id="COG0797">
    <property type="taxonomic scope" value="Bacteria"/>
</dbReference>
<evidence type="ECO:0000256" key="2">
    <source>
        <dbReference type="ARBA" id="ARBA00023239"/>
    </source>
</evidence>
<dbReference type="InterPro" id="IPR009009">
    <property type="entry name" value="RlpA-like_DPBB"/>
</dbReference>
<comment type="similarity">
    <text evidence="4 5">Belongs to the RlpA family.</text>
</comment>
<dbReference type="Gene3D" id="2.40.40.10">
    <property type="entry name" value="RlpA-like domain"/>
    <property type="match status" value="1"/>
</dbReference>
<dbReference type="PATRIC" id="fig|1384054.3.peg.2318"/>
<evidence type="ECO:0000256" key="6">
    <source>
        <dbReference type="SAM" id="MobiDB-lite"/>
    </source>
</evidence>
<evidence type="ECO:0000259" key="8">
    <source>
        <dbReference type="PROSITE" id="PS51724"/>
    </source>
</evidence>
<feature type="domain" description="SPOR" evidence="8">
    <location>
        <begin position="251"/>
        <end position="330"/>
    </location>
</feature>
<dbReference type="InterPro" id="IPR012997">
    <property type="entry name" value="RplA"/>
</dbReference>
<dbReference type="PANTHER" id="PTHR34183">
    <property type="entry name" value="ENDOLYTIC PEPTIDOGLYCAN TRANSGLYCOSYLASE RLPA"/>
    <property type="match status" value="1"/>
</dbReference>
<dbReference type="CDD" id="cd22268">
    <property type="entry name" value="DPBB_RlpA-like"/>
    <property type="match status" value="1"/>
</dbReference>
<dbReference type="NCBIfam" id="TIGR00413">
    <property type="entry name" value="rlpA"/>
    <property type="match status" value="1"/>
</dbReference>
<dbReference type="PROSITE" id="PS51257">
    <property type="entry name" value="PROKAR_LIPOPROTEIN"/>
    <property type="match status" value="1"/>
</dbReference>
<accession>A0A091BI28</accession>
<dbReference type="PROSITE" id="PS51724">
    <property type="entry name" value="SPOR"/>
    <property type="match status" value="1"/>
</dbReference>
<keyword evidence="4" id="KW-0449">Lipoprotein</keyword>
<dbReference type="Gene3D" id="3.30.70.1070">
    <property type="entry name" value="Sporulation related repeat"/>
    <property type="match status" value="1"/>
</dbReference>
<organism evidence="9 10">
    <name type="scientific">Arenimonas malthae CC-JY-1</name>
    <dbReference type="NCBI Taxonomy" id="1384054"/>
    <lineage>
        <taxon>Bacteria</taxon>
        <taxon>Pseudomonadati</taxon>
        <taxon>Pseudomonadota</taxon>
        <taxon>Gammaproteobacteria</taxon>
        <taxon>Lysobacterales</taxon>
        <taxon>Lysobacteraceae</taxon>
        <taxon>Arenimonas</taxon>
    </lineage>
</organism>